<dbReference type="Pfam" id="PF17921">
    <property type="entry name" value="Integrase_H2C2"/>
    <property type="match status" value="1"/>
</dbReference>
<name>A0A3Q3L9J3_9TELE</name>
<dbReference type="InterPro" id="IPR041588">
    <property type="entry name" value="Integrase_H2C2"/>
</dbReference>
<dbReference type="SUPFAM" id="SSF53098">
    <property type="entry name" value="Ribonuclease H-like"/>
    <property type="match status" value="1"/>
</dbReference>
<dbReference type="Gene3D" id="3.30.420.10">
    <property type="entry name" value="Ribonuclease H-like superfamily/Ribonuclease H"/>
    <property type="match status" value="1"/>
</dbReference>
<evidence type="ECO:0000256" key="1">
    <source>
        <dbReference type="SAM" id="MobiDB-lite"/>
    </source>
</evidence>
<dbReference type="InterPro" id="IPR052160">
    <property type="entry name" value="Gypsy_RT_Integrase-like"/>
</dbReference>
<dbReference type="Ensembl" id="ENSMAMT00000010246.2">
    <property type="protein sequence ID" value="ENSMAMP00000009992.2"/>
    <property type="gene ID" value="ENSMAMG00000006706.2"/>
</dbReference>
<reference evidence="3" key="1">
    <citation type="submission" date="2025-08" db="UniProtKB">
        <authorList>
            <consortium name="Ensembl"/>
        </authorList>
    </citation>
    <scope>IDENTIFICATION</scope>
</reference>
<dbReference type="Gene3D" id="1.10.340.70">
    <property type="match status" value="1"/>
</dbReference>
<feature type="compositionally biased region" description="Basic and acidic residues" evidence="1">
    <location>
        <begin position="329"/>
        <end position="348"/>
    </location>
</feature>
<dbReference type="Pfam" id="PF00665">
    <property type="entry name" value="rve"/>
    <property type="match status" value="1"/>
</dbReference>
<protein>
    <recommendedName>
        <fullName evidence="2">Integrase catalytic domain-containing protein</fullName>
    </recommendedName>
</protein>
<dbReference type="PANTHER" id="PTHR47266">
    <property type="entry name" value="ENDONUCLEASE-RELATED"/>
    <property type="match status" value="1"/>
</dbReference>
<evidence type="ECO:0000259" key="2">
    <source>
        <dbReference type="PROSITE" id="PS50994"/>
    </source>
</evidence>
<proteinExistence type="predicted"/>
<organism evidence="3 4">
    <name type="scientific">Mastacembelus armatus</name>
    <name type="common">zig-zag eel</name>
    <dbReference type="NCBI Taxonomy" id="205130"/>
    <lineage>
        <taxon>Eukaryota</taxon>
        <taxon>Metazoa</taxon>
        <taxon>Chordata</taxon>
        <taxon>Craniata</taxon>
        <taxon>Vertebrata</taxon>
        <taxon>Euteleostomi</taxon>
        <taxon>Actinopterygii</taxon>
        <taxon>Neopterygii</taxon>
        <taxon>Teleostei</taxon>
        <taxon>Neoteleostei</taxon>
        <taxon>Acanthomorphata</taxon>
        <taxon>Anabantaria</taxon>
        <taxon>Synbranchiformes</taxon>
        <taxon>Mastacembelidae</taxon>
        <taxon>Mastacembelus</taxon>
    </lineage>
</organism>
<dbReference type="AlphaFoldDB" id="A0A3Q3L9J3"/>
<dbReference type="Proteomes" id="UP000261640">
    <property type="component" value="Unplaced"/>
</dbReference>
<feature type="region of interest" description="Disordered" evidence="1">
    <location>
        <begin position="297"/>
        <end position="348"/>
    </location>
</feature>
<dbReference type="STRING" id="205130.ENSMAMP00000009992"/>
<dbReference type="GeneTree" id="ENSGT00940000170215"/>
<feature type="domain" description="Integrase catalytic" evidence="2">
    <location>
        <begin position="118"/>
        <end position="271"/>
    </location>
</feature>
<dbReference type="InterPro" id="IPR001584">
    <property type="entry name" value="Integrase_cat-core"/>
</dbReference>
<dbReference type="InterPro" id="IPR036397">
    <property type="entry name" value="RNaseH_sf"/>
</dbReference>
<sequence>LSLIKQASLNRWDNLYKFISLGSYPDGYNKSQKLNLRRHASKFTVKDGDLFFEKRRAIKTKEEARKLFREFHSSPYGGHSGILKTRTAMCSRFYWLIFCVLNHCEKSQKTFDCCTAVRVCAPWDFLGIDLTGPLSKTADGFQYILTATDYFSKWVEAFPLKTKLAAEVGRHICSIIYRHGCPKRILSDQGREFVNEVRAFWIERSVTVAYHPQTNSLDEITNHNIKRALTKLVNEKQNTWDVYLDATLFSLRSKVHTTTKYSPFLLMYGREVVFPSKVPKQQAAILFVRTDRQKREITERRSESGNRRLPLRENRRGTKEWRNPPPCYQERKKPQQNDKTPEEGKPSR</sequence>
<reference evidence="3" key="2">
    <citation type="submission" date="2025-09" db="UniProtKB">
        <authorList>
            <consortium name="Ensembl"/>
        </authorList>
    </citation>
    <scope>IDENTIFICATION</scope>
</reference>
<keyword evidence="4" id="KW-1185">Reference proteome</keyword>
<evidence type="ECO:0000313" key="3">
    <source>
        <dbReference type="Ensembl" id="ENSMAMP00000009992.2"/>
    </source>
</evidence>
<dbReference type="InParanoid" id="A0A3Q3L9J3"/>
<dbReference type="GO" id="GO:0003676">
    <property type="term" value="F:nucleic acid binding"/>
    <property type="evidence" value="ECO:0007669"/>
    <property type="project" value="InterPro"/>
</dbReference>
<feature type="compositionally biased region" description="Basic and acidic residues" evidence="1">
    <location>
        <begin position="297"/>
        <end position="322"/>
    </location>
</feature>
<dbReference type="PROSITE" id="PS50994">
    <property type="entry name" value="INTEGRASE"/>
    <property type="match status" value="1"/>
</dbReference>
<accession>A0A3Q3L9J3</accession>
<dbReference type="GO" id="GO:0015074">
    <property type="term" value="P:DNA integration"/>
    <property type="evidence" value="ECO:0007669"/>
    <property type="project" value="InterPro"/>
</dbReference>
<evidence type="ECO:0000313" key="4">
    <source>
        <dbReference type="Proteomes" id="UP000261640"/>
    </source>
</evidence>
<dbReference type="InterPro" id="IPR012337">
    <property type="entry name" value="RNaseH-like_sf"/>
</dbReference>